<proteinExistence type="predicted"/>
<sequence>MSEKQFEKSFFISLDNQFFDLFRADAAVPRLWIPAFAGMTKKT</sequence>
<accession>A0A975BHG0</accession>
<organism evidence="1 2">
    <name type="scientific">Desulfonema magnum</name>
    <dbReference type="NCBI Taxonomy" id="45655"/>
    <lineage>
        <taxon>Bacteria</taxon>
        <taxon>Pseudomonadati</taxon>
        <taxon>Thermodesulfobacteriota</taxon>
        <taxon>Desulfobacteria</taxon>
        <taxon>Desulfobacterales</taxon>
        <taxon>Desulfococcaceae</taxon>
        <taxon>Desulfonema</taxon>
    </lineage>
</organism>
<evidence type="ECO:0000313" key="2">
    <source>
        <dbReference type="Proteomes" id="UP000663722"/>
    </source>
</evidence>
<dbReference type="AlphaFoldDB" id="A0A975BHG0"/>
<dbReference type="EMBL" id="CP061800">
    <property type="protein sequence ID" value="QTA85105.1"/>
    <property type="molecule type" value="Genomic_DNA"/>
</dbReference>
<dbReference type="Proteomes" id="UP000663722">
    <property type="component" value="Chromosome"/>
</dbReference>
<name>A0A975BHG0_9BACT</name>
<keyword evidence="2" id="KW-1185">Reference proteome</keyword>
<gene>
    <name evidence="1" type="ORF">dnm_011090</name>
</gene>
<dbReference type="KEGG" id="dmm:dnm_011090"/>
<reference evidence="1" key="1">
    <citation type="journal article" date="2021" name="Microb. Physiol.">
        <title>Proteogenomic Insights into the Physiology of Marine, Sulfate-Reducing, Filamentous Desulfonema limicola and Desulfonema magnum.</title>
        <authorList>
            <person name="Schnaars V."/>
            <person name="Wohlbrand L."/>
            <person name="Scheve S."/>
            <person name="Hinrichs C."/>
            <person name="Reinhardt R."/>
            <person name="Rabus R."/>
        </authorList>
    </citation>
    <scope>NUCLEOTIDE SEQUENCE</scope>
    <source>
        <strain evidence="1">4be13</strain>
    </source>
</reference>
<evidence type="ECO:0000313" key="1">
    <source>
        <dbReference type="EMBL" id="QTA85105.1"/>
    </source>
</evidence>
<protein>
    <submittedName>
        <fullName evidence="1">Uncharacterized protein</fullName>
    </submittedName>
</protein>